<keyword evidence="1" id="KW-0175">Coiled coil</keyword>
<protein>
    <submittedName>
        <fullName evidence="2">Uncharacterized protein</fullName>
    </submittedName>
</protein>
<dbReference type="AlphaFoldDB" id="G9NIP9"/>
<keyword evidence="3" id="KW-1185">Reference proteome</keyword>
<dbReference type="GeneID" id="25782571"/>
<dbReference type="eggNOG" id="ENOG502RNN7">
    <property type="taxonomic scope" value="Eukaryota"/>
</dbReference>
<comment type="caution">
    <text evidence="2">The sequence shown here is derived from an EMBL/GenBank/DDBJ whole genome shotgun (WGS) entry which is preliminary data.</text>
</comment>
<dbReference type="OMA" id="WRIATID"/>
<evidence type="ECO:0000256" key="1">
    <source>
        <dbReference type="SAM" id="Coils"/>
    </source>
</evidence>
<organism evidence="2 3">
    <name type="scientific">Hypocrea atroviridis (strain ATCC 20476 / IMI 206040)</name>
    <name type="common">Trichoderma atroviride</name>
    <dbReference type="NCBI Taxonomy" id="452589"/>
    <lineage>
        <taxon>Eukaryota</taxon>
        <taxon>Fungi</taxon>
        <taxon>Dikarya</taxon>
        <taxon>Ascomycota</taxon>
        <taxon>Pezizomycotina</taxon>
        <taxon>Sordariomycetes</taxon>
        <taxon>Hypocreomycetidae</taxon>
        <taxon>Hypocreales</taxon>
        <taxon>Hypocreaceae</taxon>
        <taxon>Trichoderma</taxon>
    </lineage>
</organism>
<dbReference type="Gene3D" id="1.20.120.330">
    <property type="entry name" value="Nucleotidyltransferases domain 2"/>
    <property type="match status" value="1"/>
</dbReference>
<dbReference type="OrthoDB" id="5393537at2759"/>
<feature type="coiled-coil region" evidence="1">
    <location>
        <begin position="35"/>
        <end position="90"/>
    </location>
</feature>
<gene>
    <name evidence="2" type="ORF">TRIATDRAFT_304656</name>
</gene>
<reference evidence="2 3" key="1">
    <citation type="journal article" date="2011" name="Genome Biol.">
        <title>Comparative genome sequence analysis underscores mycoparasitism as the ancestral life style of Trichoderma.</title>
        <authorList>
            <person name="Kubicek C.P."/>
            <person name="Herrera-Estrella A."/>
            <person name="Seidl-Seiboth V."/>
            <person name="Martinez D.A."/>
            <person name="Druzhinina I.S."/>
            <person name="Thon M."/>
            <person name="Zeilinger S."/>
            <person name="Casas-Flores S."/>
            <person name="Horwitz B.A."/>
            <person name="Mukherjee P.K."/>
            <person name="Mukherjee M."/>
            <person name="Kredics L."/>
            <person name="Alcaraz L.D."/>
            <person name="Aerts A."/>
            <person name="Antal Z."/>
            <person name="Atanasova L."/>
            <person name="Cervantes-Badillo M.G."/>
            <person name="Challacombe J."/>
            <person name="Chertkov O."/>
            <person name="McCluskey K."/>
            <person name="Coulpier F."/>
            <person name="Deshpande N."/>
            <person name="von Doehren H."/>
            <person name="Ebbole D.J."/>
            <person name="Esquivel-Naranjo E.U."/>
            <person name="Fekete E."/>
            <person name="Flipphi M."/>
            <person name="Glaser F."/>
            <person name="Gomez-Rodriguez E.Y."/>
            <person name="Gruber S."/>
            <person name="Han C."/>
            <person name="Henrissat B."/>
            <person name="Hermosa R."/>
            <person name="Hernandez-Onate M."/>
            <person name="Karaffa L."/>
            <person name="Kosti I."/>
            <person name="Le Crom S."/>
            <person name="Lindquist E."/>
            <person name="Lucas S."/>
            <person name="Luebeck M."/>
            <person name="Luebeck P.S."/>
            <person name="Margeot A."/>
            <person name="Metz B."/>
            <person name="Misra M."/>
            <person name="Nevalainen H."/>
            <person name="Omann M."/>
            <person name="Packer N."/>
            <person name="Perrone G."/>
            <person name="Uresti-Rivera E.E."/>
            <person name="Salamov A."/>
            <person name="Schmoll M."/>
            <person name="Seiboth B."/>
            <person name="Shapiro H."/>
            <person name="Sukno S."/>
            <person name="Tamayo-Ramos J.A."/>
            <person name="Tisch D."/>
            <person name="Wiest A."/>
            <person name="Wilkinson H.H."/>
            <person name="Zhang M."/>
            <person name="Coutinho P.M."/>
            <person name="Kenerley C.M."/>
            <person name="Monte E."/>
            <person name="Baker S.E."/>
            <person name="Grigoriev I.V."/>
        </authorList>
    </citation>
    <scope>NUCLEOTIDE SEQUENCE [LARGE SCALE GENOMIC DNA]</scope>
    <source>
        <strain evidence="3">ATCC 20476 / IMI 206040</strain>
    </source>
</reference>
<name>G9NIP9_HYPAI</name>
<dbReference type="KEGG" id="tatv:25782571"/>
<dbReference type="RefSeq" id="XP_013947817.1">
    <property type="nucleotide sequence ID" value="XM_014092342.1"/>
</dbReference>
<dbReference type="HOGENOM" id="CLU_750192_0_0_1"/>
<proteinExistence type="predicted"/>
<sequence>MRSLIQTIFPIWQTPRTNRELKQLTDDYNRLAFSLRHTRSELQQANSQLEQAHSELHRANNEVRQLNDSVHDCQKELKACRSEISKLQNKERSMRDFLIENSHNQIVSDRDVCERFTQLRQRIQRLASNKAYDIEEFHDLTLDGKWFQGRYIETLWNLSPKSGRLAILRSLLFQFLHNNILNLLHFDINDKKTSPYLAELGSPFPNLSQPLSFFERILGDCAVNRDILINWRLSTFKCIDAAGLGGSDSGVAFGDLMFNYFQEFTSQNATPQQISKLRNGYRELCKEAWALQLLMRNSLEPFECFVSPGCRLRGLEDRYEAIGEISHVPGTTGDFVFPIFGALIKHNKVNGESVTVLEKAQCIMAVPSA</sequence>
<dbReference type="Proteomes" id="UP000005426">
    <property type="component" value="Unassembled WGS sequence"/>
</dbReference>
<dbReference type="EMBL" id="ABDG02000016">
    <property type="protein sequence ID" value="EHK49659.1"/>
    <property type="molecule type" value="Genomic_DNA"/>
</dbReference>
<accession>G9NIP9</accession>
<evidence type="ECO:0000313" key="2">
    <source>
        <dbReference type="EMBL" id="EHK49659.1"/>
    </source>
</evidence>
<evidence type="ECO:0000313" key="3">
    <source>
        <dbReference type="Proteomes" id="UP000005426"/>
    </source>
</evidence>